<evidence type="ECO:0000313" key="12">
    <source>
        <dbReference type="EMBL" id="KAG9341785.1"/>
    </source>
</evidence>
<evidence type="ECO:0008006" key="14">
    <source>
        <dbReference type="Google" id="ProtNLM"/>
    </source>
</evidence>
<keyword evidence="7" id="KW-1015">Disulfide bond</keyword>
<evidence type="ECO:0000256" key="5">
    <source>
        <dbReference type="ARBA" id="ARBA00023040"/>
    </source>
</evidence>
<keyword evidence="4 11" id="KW-1133">Transmembrane helix</keyword>
<dbReference type="GO" id="GO:0005886">
    <property type="term" value="C:plasma membrane"/>
    <property type="evidence" value="ECO:0007669"/>
    <property type="project" value="UniProtKB-SubCell"/>
</dbReference>
<comment type="caution">
    <text evidence="12">The sequence shown here is derived from an EMBL/GenBank/DDBJ whole genome shotgun (WGS) entry which is preliminary data.</text>
</comment>
<dbReference type="GO" id="GO:0004875">
    <property type="term" value="F:complement receptor activity"/>
    <property type="evidence" value="ECO:0007669"/>
    <property type="project" value="TreeGrafter"/>
</dbReference>
<comment type="subcellular location">
    <subcellularLocation>
        <location evidence="1">Cell membrane</location>
        <topology evidence="1">Multi-pass membrane protein</topology>
    </subcellularLocation>
</comment>
<evidence type="ECO:0000256" key="10">
    <source>
        <dbReference type="ARBA" id="ARBA00023224"/>
    </source>
</evidence>
<proteinExistence type="predicted"/>
<evidence type="ECO:0000256" key="11">
    <source>
        <dbReference type="SAM" id="Phobius"/>
    </source>
</evidence>
<dbReference type="InterPro" id="IPR000276">
    <property type="entry name" value="GPCR_Rhodpsn"/>
</dbReference>
<keyword evidence="5" id="KW-0297">G-protein coupled receptor</keyword>
<evidence type="ECO:0000256" key="8">
    <source>
        <dbReference type="ARBA" id="ARBA00023170"/>
    </source>
</evidence>
<dbReference type="GO" id="GO:0004930">
    <property type="term" value="F:G protein-coupled receptor activity"/>
    <property type="evidence" value="ECO:0007669"/>
    <property type="project" value="UniProtKB-KW"/>
</dbReference>
<evidence type="ECO:0000313" key="13">
    <source>
        <dbReference type="Proteomes" id="UP000824540"/>
    </source>
</evidence>
<evidence type="ECO:0000256" key="2">
    <source>
        <dbReference type="ARBA" id="ARBA00022475"/>
    </source>
</evidence>
<dbReference type="EMBL" id="JAFBMS010000032">
    <property type="protein sequence ID" value="KAG9341785.1"/>
    <property type="molecule type" value="Genomic_DNA"/>
</dbReference>
<keyword evidence="6 11" id="KW-0472">Membrane</keyword>
<accession>A0A8T2NN50</accession>
<dbReference type="Gene3D" id="1.20.1070.10">
    <property type="entry name" value="Rhodopsin 7-helix transmembrane proteins"/>
    <property type="match status" value="1"/>
</dbReference>
<evidence type="ECO:0000256" key="4">
    <source>
        <dbReference type="ARBA" id="ARBA00022989"/>
    </source>
</evidence>
<sequence>MEESVTLQLNLRNSTTREQESVPSEDLIHKNVTLVIYCVAFLLGTTGNGLVIYVTGFKMKKTVNTIWFLNLAVADFTFTAFLPFSIVEEYGDRGAFSEDIPFLGSIRRSSFPQQASTLSANNE</sequence>
<keyword evidence="3 11" id="KW-0812">Transmembrane</keyword>
<protein>
    <recommendedName>
        <fullName evidence="14">G-protein coupled receptors family 1 profile domain-containing protein</fullName>
    </recommendedName>
</protein>
<gene>
    <name evidence="12" type="ORF">JZ751_018507</name>
</gene>
<name>A0A8T2NN50_9TELE</name>
<reference evidence="12" key="1">
    <citation type="thesis" date="2021" institute="BYU ScholarsArchive" country="Provo, UT, USA">
        <title>Applications of and Algorithms for Genome Assembly and Genomic Analyses with an Emphasis on Marine Teleosts.</title>
        <authorList>
            <person name="Pickett B.D."/>
        </authorList>
    </citation>
    <scope>NUCLEOTIDE SEQUENCE</scope>
    <source>
        <strain evidence="12">HI-2016</strain>
    </source>
</reference>
<dbReference type="PRINTS" id="PR00237">
    <property type="entry name" value="GPCRRHODOPSN"/>
</dbReference>
<keyword evidence="2" id="KW-1003">Cell membrane</keyword>
<keyword evidence="9" id="KW-0325">Glycoprotein</keyword>
<dbReference type="SUPFAM" id="SSF81321">
    <property type="entry name" value="Family A G protein-coupled receptor-like"/>
    <property type="match status" value="1"/>
</dbReference>
<keyword evidence="8" id="KW-0675">Receptor</keyword>
<dbReference type="OrthoDB" id="6088892at2759"/>
<feature type="transmembrane region" description="Helical" evidence="11">
    <location>
        <begin position="66"/>
        <end position="87"/>
    </location>
</feature>
<keyword evidence="13" id="KW-1185">Reference proteome</keyword>
<organism evidence="12 13">
    <name type="scientific">Albula glossodonta</name>
    <name type="common">roundjaw bonefish</name>
    <dbReference type="NCBI Taxonomy" id="121402"/>
    <lineage>
        <taxon>Eukaryota</taxon>
        <taxon>Metazoa</taxon>
        <taxon>Chordata</taxon>
        <taxon>Craniata</taxon>
        <taxon>Vertebrata</taxon>
        <taxon>Euteleostomi</taxon>
        <taxon>Actinopterygii</taxon>
        <taxon>Neopterygii</taxon>
        <taxon>Teleostei</taxon>
        <taxon>Albuliformes</taxon>
        <taxon>Albulidae</taxon>
        <taxon>Albula</taxon>
    </lineage>
</organism>
<dbReference type="PRINTS" id="PR00526">
    <property type="entry name" value="FMETLEUPHER"/>
</dbReference>
<dbReference type="PANTHER" id="PTHR24225:SF0">
    <property type="entry name" value="N-FORMYL PEPTIDE RECEPTOR 2"/>
    <property type="match status" value="1"/>
</dbReference>
<dbReference type="PANTHER" id="PTHR24225">
    <property type="entry name" value="CHEMOTACTIC RECEPTOR"/>
    <property type="match status" value="1"/>
</dbReference>
<dbReference type="GO" id="GO:0006954">
    <property type="term" value="P:inflammatory response"/>
    <property type="evidence" value="ECO:0007669"/>
    <property type="project" value="TreeGrafter"/>
</dbReference>
<evidence type="ECO:0000256" key="1">
    <source>
        <dbReference type="ARBA" id="ARBA00004651"/>
    </source>
</evidence>
<evidence type="ECO:0000256" key="7">
    <source>
        <dbReference type="ARBA" id="ARBA00023157"/>
    </source>
</evidence>
<dbReference type="AlphaFoldDB" id="A0A8T2NN50"/>
<dbReference type="InterPro" id="IPR000826">
    <property type="entry name" value="Formyl_rcpt-rel"/>
</dbReference>
<feature type="transmembrane region" description="Helical" evidence="11">
    <location>
        <begin position="34"/>
        <end position="54"/>
    </location>
</feature>
<evidence type="ECO:0000256" key="9">
    <source>
        <dbReference type="ARBA" id="ARBA00023180"/>
    </source>
</evidence>
<dbReference type="GO" id="GO:0007200">
    <property type="term" value="P:phospholipase C-activating G protein-coupled receptor signaling pathway"/>
    <property type="evidence" value="ECO:0007669"/>
    <property type="project" value="TreeGrafter"/>
</dbReference>
<keyword evidence="10" id="KW-0807">Transducer</keyword>
<evidence type="ECO:0000256" key="3">
    <source>
        <dbReference type="ARBA" id="ARBA00022692"/>
    </source>
</evidence>
<evidence type="ECO:0000256" key="6">
    <source>
        <dbReference type="ARBA" id="ARBA00023136"/>
    </source>
</evidence>
<dbReference type="GO" id="GO:0007204">
    <property type="term" value="P:positive regulation of cytosolic calcium ion concentration"/>
    <property type="evidence" value="ECO:0007669"/>
    <property type="project" value="TreeGrafter"/>
</dbReference>
<dbReference type="Proteomes" id="UP000824540">
    <property type="component" value="Unassembled WGS sequence"/>
</dbReference>